<dbReference type="InterPro" id="IPR010730">
    <property type="entry name" value="HET"/>
</dbReference>
<comment type="caution">
    <text evidence="2">The sequence shown here is derived from an EMBL/GenBank/DDBJ whole genome shotgun (WGS) entry which is preliminary data.</text>
</comment>
<evidence type="ECO:0000259" key="1">
    <source>
        <dbReference type="Pfam" id="PF06985"/>
    </source>
</evidence>
<protein>
    <recommendedName>
        <fullName evidence="1">Heterokaryon incompatibility domain-containing protein</fullName>
    </recommendedName>
</protein>
<dbReference type="AlphaFoldDB" id="A0A395J182"/>
<proteinExistence type="predicted"/>
<dbReference type="PANTHER" id="PTHR33112:SF9">
    <property type="entry name" value="HETEROKARYON INCOMPATIBILITY DOMAIN-CONTAINING PROTEIN"/>
    <property type="match status" value="1"/>
</dbReference>
<evidence type="ECO:0000313" key="2">
    <source>
        <dbReference type="EMBL" id="RAL66262.1"/>
    </source>
</evidence>
<keyword evidence="3" id="KW-1185">Reference proteome</keyword>
<dbReference type="OrthoDB" id="5347061at2759"/>
<accession>A0A395J182</accession>
<dbReference type="PANTHER" id="PTHR33112">
    <property type="entry name" value="DOMAIN PROTEIN, PUTATIVE-RELATED"/>
    <property type="match status" value="1"/>
</dbReference>
<dbReference type="EMBL" id="QKRW01000007">
    <property type="protein sequence ID" value="RAL66262.1"/>
    <property type="molecule type" value="Genomic_DNA"/>
</dbReference>
<feature type="domain" description="Heterokaryon incompatibility" evidence="1">
    <location>
        <begin position="97"/>
        <end position="244"/>
    </location>
</feature>
<gene>
    <name evidence="2" type="ORF">DID88_005933</name>
</gene>
<name>A0A395J182_9HELO</name>
<dbReference type="Proteomes" id="UP000249056">
    <property type="component" value="Unassembled WGS sequence"/>
</dbReference>
<dbReference type="Pfam" id="PF06985">
    <property type="entry name" value="HET"/>
    <property type="match status" value="1"/>
</dbReference>
<evidence type="ECO:0000313" key="3">
    <source>
        <dbReference type="Proteomes" id="UP000249056"/>
    </source>
</evidence>
<organism evidence="2 3">
    <name type="scientific">Monilinia fructigena</name>
    <dbReference type="NCBI Taxonomy" id="38457"/>
    <lineage>
        <taxon>Eukaryota</taxon>
        <taxon>Fungi</taxon>
        <taxon>Dikarya</taxon>
        <taxon>Ascomycota</taxon>
        <taxon>Pezizomycotina</taxon>
        <taxon>Leotiomycetes</taxon>
        <taxon>Helotiales</taxon>
        <taxon>Sclerotiniaceae</taxon>
        <taxon>Monilinia</taxon>
    </lineage>
</organism>
<sequence length="548" mass="62613">MLEMSAVNAMKYSQIFTDDGTHASWKIPDRRRVLKPTLDYCVDLTRKWMEISSSQTDKSINHPRDLPKRVIDVSGPTILLRDFSAVPLGHPSRQGLYIALSHRWGPPETMLRTLKSTITMMMVGIDTKRLSLGFQDAIKLTKLLGLDYIWIDCLCIVQDSKEDWDEESSKMNFYYGSSWLTIALGTESSHGCIPKRQGDSQDIYQIITNSNDILYLQDGDSEPRDSRSRLSNSILYDRGWTYQEEILSPRYLSFLEEQIIFRCGSYLLSEDGCHTQSMLLGIPTGELNTFENTSYSWSQIVTNYSPRKLTMVEDKLPALSGIAREFYKIAPSKYLAGLWQEEFLSQLLWSTVGRNVKSTKYRAPSWSWASIDGSVISGSSRLAGTFFLEVQHVSTELEGSDPMGRVKGGSLTARGFIRTGMITNSIPNQRHTSISHFLRSSPYRWEPEQFDHYQTFVNFDISGEAAYKAEKSVVYFLNVTEKGSLILLPVPKTHPNWKENTYERIGISHWQKKPKLWEVVDEEVERTRSAAEVLRLRALSCLEVVHII</sequence>
<reference evidence="2 3" key="1">
    <citation type="submission" date="2018-06" db="EMBL/GenBank/DDBJ databases">
        <title>Genome Sequence of the Brown Rot Fungal Pathogen Monilinia fructigena.</title>
        <authorList>
            <person name="Landi L."/>
            <person name="De Miccolis Angelini R.M."/>
            <person name="Pollastro S."/>
            <person name="Abate D."/>
            <person name="Faretra F."/>
            <person name="Romanazzi G."/>
        </authorList>
    </citation>
    <scope>NUCLEOTIDE SEQUENCE [LARGE SCALE GENOMIC DNA]</scope>
    <source>
        <strain evidence="2 3">Mfrg269</strain>
    </source>
</reference>